<feature type="non-terminal residue" evidence="1">
    <location>
        <position position="76"/>
    </location>
</feature>
<name>X1PG82_9ZZZZ</name>
<accession>X1PG82</accession>
<proteinExistence type="predicted"/>
<reference evidence="1" key="1">
    <citation type="journal article" date="2014" name="Front. Microbiol.">
        <title>High frequency of phylogenetically diverse reductive dehalogenase-homologous genes in deep subseafloor sedimentary metagenomes.</title>
        <authorList>
            <person name="Kawai M."/>
            <person name="Futagami T."/>
            <person name="Toyoda A."/>
            <person name="Takaki Y."/>
            <person name="Nishi S."/>
            <person name="Hori S."/>
            <person name="Arai W."/>
            <person name="Tsubouchi T."/>
            <person name="Morono Y."/>
            <person name="Uchiyama I."/>
            <person name="Ito T."/>
            <person name="Fujiyama A."/>
            <person name="Inagaki F."/>
            <person name="Takami H."/>
        </authorList>
    </citation>
    <scope>NUCLEOTIDE SEQUENCE</scope>
    <source>
        <strain evidence="1">Expedition CK06-06</strain>
    </source>
</reference>
<sequence>METMKSDTAKEFGAIRVGVALGQRQNFTAIIVVETNADDDTHRVRQIVRPRLGIRYTKIVKEVDQIRDRIEKLTGT</sequence>
<comment type="caution">
    <text evidence="1">The sequence shown here is derived from an EMBL/GenBank/DDBJ whole genome shotgun (WGS) entry which is preliminary data.</text>
</comment>
<dbReference type="AlphaFoldDB" id="X1PG82"/>
<gene>
    <name evidence="1" type="ORF">S06H3_38614</name>
</gene>
<evidence type="ECO:0000313" key="1">
    <source>
        <dbReference type="EMBL" id="GAI38010.1"/>
    </source>
</evidence>
<organism evidence="1">
    <name type="scientific">marine sediment metagenome</name>
    <dbReference type="NCBI Taxonomy" id="412755"/>
    <lineage>
        <taxon>unclassified sequences</taxon>
        <taxon>metagenomes</taxon>
        <taxon>ecological metagenomes</taxon>
    </lineage>
</organism>
<protein>
    <submittedName>
        <fullName evidence="1">Uncharacterized protein</fullName>
    </submittedName>
</protein>
<dbReference type="EMBL" id="BARV01023548">
    <property type="protein sequence ID" value="GAI38010.1"/>
    <property type="molecule type" value="Genomic_DNA"/>
</dbReference>